<dbReference type="AlphaFoldDB" id="A0A089YUY6"/>
<feature type="compositionally biased region" description="Low complexity" evidence="1">
    <location>
        <begin position="43"/>
        <end position="55"/>
    </location>
</feature>
<reference evidence="3 4" key="1">
    <citation type="journal article" date="2015" name="J. Biotechnol.">
        <title>Complete genome sequence of Pseudomonas rhizosphaerae IH5T (=DSM 16299T), a phosphate-solubilizing rhizobacterium for bacterial biofertilizer.</title>
        <authorList>
            <person name="Kwak Y."/>
            <person name="Jung B.K."/>
            <person name="Shin J.H."/>
        </authorList>
    </citation>
    <scope>NUCLEOTIDE SEQUENCE [LARGE SCALE GENOMIC DNA]</scope>
    <source>
        <strain evidence="3">DSM 16299</strain>
    </source>
</reference>
<keyword evidence="4" id="KW-1185">Reference proteome</keyword>
<keyword evidence="2" id="KW-0732">Signal</keyword>
<dbReference type="OrthoDB" id="7033497at2"/>
<protein>
    <recommendedName>
        <fullName evidence="5">Translation initiation factor 2</fullName>
    </recommendedName>
</protein>
<evidence type="ECO:0000256" key="2">
    <source>
        <dbReference type="SAM" id="SignalP"/>
    </source>
</evidence>
<feature type="signal peptide" evidence="2">
    <location>
        <begin position="1"/>
        <end position="20"/>
    </location>
</feature>
<dbReference type="HOGENOM" id="CLU_111128_1_0_6"/>
<dbReference type="Proteomes" id="UP000029499">
    <property type="component" value="Chromosome"/>
</dbReference>
<feature type="region of interest" description="Disordered" evidence="1">
    <location>
        <begin position="90"/>
        <end position="109"/>
    </location>
</feature>
<name>A0A089YUY6_9PSED</name>
<gene>
    <name evidence="3" type="ORF">LT40_12865</name>
</gene>
<dbReference type="STRING" id="216142.LT40_12865"/>
<feature type="region of interest" description="Disordered" evidence="1">
    <location>
        <begin position="43"/>
        <end position="82"/>
    </location>
</feature>
<sequence>MNIMRRLALLVFCLNLGVFAVPGVQAQTSDSLASAATRAAGAGEPATKAVAAAKKPAAKKPAVRKKAAKSRSRKESDVIATPVPKANLDLSLPKDMVKDLKPPTQPVNAAVQPTPLAEPAPKPILPAFFSDKGSEDFQLNGRLLNNEMQLQRRSDGREVEGAALDFNFKQ</sequence>
<dbReference type="KEGG" id="prh:LT40_12865"/>
<proteinExistence type="predicted"/>
<feature type="chain" id="PRO_5001852450" description="Translation initiation factor 2" evidence="2">
    <location>
        <begin position="21"/>
        <end position="170"/>
    </location>
</feature>
<evidence type="ECO:0000313" key="3">
    <source>
        <dbReference type="EMBL" id="AIS18227.1"/>
    </source>
</evidence>
<evidence type="ECO:0008006" key="5">
    <source>
        <dbReference type="Google" id="ProtNLM"/>
    </source>
</evidence>
<dbReference type="EMBL" id="CP009533">
    <property type="protein sequence ID" value="AIS18227.1"/>
    <property type="molecule type" value="Genomic_DNA"/>
</dbReference>
<evidence type="ECO:0000256" key="1">
    <source>
        <dbReference type="SAM" id="MobiDB-lite"/>
    </source>
</evidence>
<accession>A0A089YUY6</accession>
<evidence type="ECO:0000313" key="4">
    <source>
        <dbReference type="Proteomes" id="UP000029499"/>
    </source>
</evidence>
<feature type="compositionally biased region" description="Basic residues" evidence="1">
    <location>
        <begin position="56"/>
        <end position="72"/>
    </location>
</feature>
<organism evidence="3 4">
    <name type="scientific">Pseudomonas rhizosphaerae</name>
    <dbReference type="NCBI Taxonomy" id="216142"/>
    <lineage>
        <taxon>Bacteria</taxon>
        <taxon>Pseudomonadati</taxon>
        <taxon>Pseudomonadota</taxon>
        <taxon>Gammaproteobacteria</taxon>
        <taxon>Pseudomonadales</taxon>
        <taxon>Pseudomonadaceae</taxon>
        <taxon>Pseudomonas</taxon>
    </lineage>
</organism>